<evidence type="ECO:0000256" key="4">
    <source>
        <dbReference type="ARBA" id="ARBA00023125"/>
    </source>
</evidence>
<dbReference type="SUPFAM" id="SSF75625">
    <property type="entry name" value="YebC-like"/>
    <property type="match status" value="1"/>
</dbReference>
<reference evidence="10 11" key="1">
    <citation type="journal article" date="2016" name="Nat. Commun.">
        <title>Thousands of microbial genomes shed light on interconnected biogeochemical processes in an aquifer system.</title>
        <authorList>
            <person name="Anantharaman K."/>
            <person name="Brown C.T."/>
            <person name="Hug L.A."/>
            <person name="Sharon I."/>
            <person name="Castelle C.J."/>
            <person name="Probst A.J."/>
            <person name="Thomas B.C."/>
            <person name="Singh A."/>
            <person name="Wilkins M.J."/>
            <person name="Karaoz U."/>
            <person name="Brodie E.L."/>
            <person name="Williams K.H."/>
            <person name="Hubbard S.S."/>
            <person name="Banfield J.F."/>
        </authorList>
    </citation>
    <scope>NUCLEOTIDE SEQUENCE [LARGE SCALE GENOMIC DNA]</scope>
</reference>
<dbReference type="FunFam" id="1.10.10.200:FF:000002">
    <property type="entry name" value="Probable transcriptional regulatory protein CLM62_37755"/>
    <property type="match status" value="1"/>
</dbReference>
<feature type="domain" description="TACO1/YebC-like second and third" evidence="8">
    <location>
        <begin position="80"/>
        <end position="235"/>
    </location>
</feature>
<evidence type="ECO:0000313" key="10">
    <source>
        <dbReference type="EMBL" id="OGM11489.1"/>
    </source>
</evidence>
<comment type="similarity">
    <text evidence="1 6">Belongs to the TACO1 family.</text>
</comment>
<dbReference type="Proteomes" id="UP000177053">
    <property type="component" value="Unassembled WGS sequence"/>
</dbReference>
<sequence length="249" mass="27461">MSGHSHYATIKRQKESKDSAKGKTFSKLSRAIVIAIKSGGNTDPSANYKLRMAIDTAKAANMPKANIERILAKADAEIVLEQITYEGIGPSGISIIVEAVTDNRNRTGQEIKGMFDRGGGRLTGPGSVSYNFETKGMILIKQSEKKEEAMLKLIDKGVEELEDTEDGIEVYIEVGNLKKVKEELEKEGFNLANVEIIQKAKTFKDITDAKLAEKALSFCENLENHDDVQKVYTNLNIPVEILNQIPTSQ</sequence>
<keyword evidence="5 6" id="KW-0804">Transcription</keyword>
<name>A0A1F7X9P1_9BACT</name>
<evidence type="ECO:0000256" key="6">
    <source>
        <dbReference type="HAMAP-Rule" id="MF_00693"/>
    </source>
</evidence>
<dbReference type="Pfam" id="PF01709">
    <property type="entry name" value="Transcrip_reg"/>
    <property type="match status" value="1"/>
</dbReference>
<evidence type="ECO:0000259" key="8">
    <source>
        <dbReference type="Pfam" id="PF01709"/>
    </source>
</evidence>
<evidence type="ECO:0000256" key="5">
    <source>
        <dbReference type="ARBA" id="ARBA00023163"/>
    </source>
</evidence>
<keyword evidence="4 6" id="KW-0238">DNA-binding</keyword>
<dbReference type="Pfam" id="PF20772">
    <property type="entry name" value="TACO1_YebC_N"/>
    <property type="match status" value="1"/>
</dbReference>
<feature type="region of interest" description="Disordered" evidence="7">
    <location>
        <begin position="1"/>
        <end position="22"/>
    </location>
</feature>
<gene>
    <name evidence="10" type="ORF">A2Z22_00365</name>
</gene>
<dbReference type="NCBIfam" id="NF001030">
    <property type="entry name" value="PRK00110.1"/>
    <property type="match status" value="1"/>
</dbReference>
<dbReference type="Gene3D" id="1.10.10.200">
    <property type="match status" value="1"/>
</dbReference>
<protein>
    <recommendedName>
        <fullName evidence="6">Probable transcriptional regulatory protein A2Z22_00365</fullName>
    </recommendedName>
</protein>
<comment type="caution">
    <text evidence="10">The sequence shown here is derived from an EMBL/GenBank/DDBJ whole genome shotgun (WGS) entry which is preliminary data.</text>
</comment>
<dbReference type="PANTHER" id="PTHR12532:SF6">
    <property type="entry name" value="TRANSCRIPTIONAL REGULATORY PROTEIN YEBC-RELATED"/>
    <property type="match status" value="1"/>
</dbReference>
<evidence type="ECO:0000256" key="1">
    <source>
        <dbReference type="ARBA" id="ARBA00008724"/>
    </source>
</evidence>
<proteinExistence type="inferred from homology"/>
<dbReference type="GO" id="GO:0006355">
    <property type="term" value="P:regulation of DNA-templated transcription"/>
    <property type="evidence" value="ECO:0007669"/>
    <property type="project" value="UniProtKB-UniRule"/>
</dbReference>
<dbReference type="NCBIfam" id="TIGR01033">
    <property type="entry name" value="YebC/PmpR family DNA-binding transcriptional regulator"/>
    <property type="match status" value="1"/>
</dbReference>
<evidence type="ECO:0000256" key="2">
    <source>
        <dbReference type="ARBA" id="ARBA00022490"/>
    </source>
</evidence>
<dbReference type="InterPro" id="IPR026564">
    <property type="entry name" value="Transcrip_reg_TACO1-like_dom3"/>
</dbReference>
<dbReference type="GO" id="GO:0005829">
    <property type="term" value="C:cytosol"/>
    <property type="evidence" value="ECO:0007669"/>
    <property type="project" value="TreeGrafter"/>
</dbReference>
<evidence type="ECO:0000256" key="7">
    <source>
        <dbReference type="SAM" id="MobiDB-lite"/>
    </source>
</evidence>
<keyword evidence="2 6" id="KW-0963">Cytoplasm</keyword>
<accession>A0A1F7X9P1</accession>
<keyword evidence="3 6" id="KW-0805">Transcription regulation</keyword>
<evidence type="ECO:0000256" key="3">
    <source>
        <dbReference type="ARBA" id="ARBA00023015"/>
    </source>
</evidence>
<dbReference type="AlphaFoldDB" id="A0A1F7X9P1"/>
<dbReference type="InterPro" id="IPR017856">
    <property type="entry name" value="Integrase-like_N"/>
</dbReference>
<feature type="domain" description="TACO1/YebC-like N-terminal" evidence="9">
    <location>
        <begin position="5"/>
        <end position="75"/>
    </location>
</feature>
<evidence type="ECO:0000259" key="9">
    <source>
        <dbReference type="Pfam" id="PF20772"/>
    </source>
</evidence>
<dbReference type="HAMAP" id="MF_00693">
    <property type="entry name" value="Transcrip_reg_TACO1"/>
    <property type="match status" value="1"/>
</dbReference>
<feature type="compositionally biased region" description="Basic and acidic residues" evidence="7">
    <location>
        <begin position="12"/>
        <end position="21"/>
    </location>
</feature>
<dbReference type="EMBL" id="MGFS01000016">
    <property type="protein sequence ID" value="OGM11489.1"/>
    <property type="molecule type" value="Genomic_DNA"/>
</dbReference>
<dbReference type="InterPro" id="IPR048300">
    <property type="entry name" value="TACO1_YebC-like_2nd/3rd_dom"/>
</dbReference>
<dbReference type="InterPro" id="IPR002876">
    <property type="entry name" value="Transcrip_reg_TACO1-like"/>
</dbReference>
<comment type="subcellular location">
    <subcellularLocation>
        <location evidence="6">Cytoplasm</location>
    </subcellularLocation>
</comment>
<dbReference type="PANTHER" id="PTHR12532">
    <property type="entry name" value="TRANSLATIONAL ACTIVATOR OF CYTOCHROME C OXIDASE 1"/>
    <property type="match status" value="1"/>
</dbReference>
<dbReference type="InterPro" id="IPR049083">
    <property type="entry name" value="TACO1_YebC_N"/>
</dbReference>
<dbReference type="Gene3D" id="3.30.70.980">
    <property type="match status" value="2"/>
</dbReference>
<organism evidence="10 11">
    <name type="scientific">Candidatus Woesebacteria bacterium RBG_16_34_12</name>
    <dbReference type="NCBI Taxonomy" id="1802480"/>
    <lineage>
        <taxon>Bacteria</taxon>
        <taxon>Candidatus Woeseibacteriota</taxon>
    </lineage>
</organism>
<dbReference type="GO" id="GO:0003677">
    <property type="term" value="F:DNA binding"/>
    <property type="evidence" value="ECO:0007669"/>
    <property type="project" value="UniProtKB-UniRule"/>
</dbReference>
<dbReference type="InterPro" id="IPR029072">
    <property type="entry name" value="YebC-like"/>
</dbReference>
<evidence type="ECO:0000313" key="11">
    <source>
        <dbReference type="Proteomes" id="UP000177053"/>
    </source>
</evidence>
<dbReference type="NCBIfam" id="NF009044">
    <property type="entry name" value="PRK12378.1"/>
    <property type="match status" value="1"/>
</dbReference>